<gene>
    <name evidence="5" type="ORF">G3I70_28340</name>
</gene>
<keyword evidence="1" id="KW-0226">DNA condensation</keyword>
<evidence type="ECO:0000313" key="6">
    <source>
        <dbReference type="Proteomes" id="UP000475532"/>
    </source>
</evidence>
<dbReference type="GO" id="GO:0005829">
    <property type="term" value="C:cytosol"/>
    <property type="evidence" value="ECO:0007669"/>
    <property type="project" value="TreeGrafter"/>
</dbReference>
<dbReference type="PRINTS" id="PR01727">
    <property type="entry name" value="DNABINDINGHU"/>
</dbReference>
<protein>
    <submittedName>
        <fullName evidence="5">HU family DNA-binding protein</fullName>
    </submittedName>
</protein>
<dbReference type="AlphaFoldDB" id="A0A6L9QLZ8"/>
<dbReference type="CDD" id="cd13831">
    <property type="entry name" value="HU"/>
    <property type="match status" value="1"/>
</dbReference>
<dbReference type="GO" id="GO:0003677">
    <property type="term" value="F:DNA binding"/>
    <property type="evidence" value="ECO:0007669"/>
    <property type="project" value="UniProtKB-KW"/>
</dbReference>
<dbReference type="PANTHER" id="PTHR33175:SF3">
    <property type="entry name" value="DNA-BINDING PROTEIN HU-BETA"/>
    <property type="match status" value="1"/>
</dbReference>
<dbReference type="PROSITE" id="PS00045">
    <property type="entry name" value="HISTONE_LIKE"/>
    <property type="match status" value="1"/>
</dbReference>
<dbReference type="RefSeq" id="WP_163060478.1">
    <property type="nucleotide sequence ID" value="NZ_JAAGLI010000763.1"/>
</dbReference>
<dbReference type="PANTHER" id="PTHR33175">
    <property type="entry name" value="DNA-BINDING PROTEIN HU"/>
    <property type="match status" value="1"/>
</dbReference>
<dbReference type="Gene3D" id="4.10.520.10">
    <property type="entry name" value="IHF-like DNA-binding proteins"/>
    <property type="match status" value="1"/>
</dbReference>
<feature type="region of interest" description="Disordered" evidence="4">
    <location>
        <begin position="1"/>
        <end position="20"/>
    </location>
</feature>
<dbReference type="GO" id="GO:0030261">
    <property type="term" value="P:chromosome condensation"/>
    <property type="evidence" value="ECO:0007669"/>
    <property type="project" value="UniProtKB-KW"/>
</dbReference>
<organism evidence="5 6">
    <name type="scientific">Actinomadura bangladeshensis</name>
    <dbReference type="NCBI Taxonomy" id="453573"/>
    <lineage>
        <taxon>Bacteria</taxon>
        <taxon>Bacillati</taxon>
        <taxon>Actinomycetota</taxon>
        <taxon>Actinomycetes</taxon>
        <taxon>Streptosporangiales</taxon>
        <taxon>Thermomonosporaceae</taxon>
        <taxon>Actinomadura</taxon>
    </lineage>
</organism>
<evidence type="ECO:0000256" key="3">
    <source>
        <dbReference type="RuleBase" id="RU003939"/>
    </source>
</evidence>
<proteinExistence type="inferred from homology"/>
<dbReference type="InterPro" id="IPR010992">
    <property type="entry name" value="IHF-like_DNA-bd_dom_sf"/>
</dbReference>
<reference evidence="5 6" key="1">
    <citation type="submission" date="2020-01" db="EMBL/GenBank/DDBJ databases">
        <title>Insect and environment-associated Actinomycetes.</title>
        <authorList>
            <person name="Currrie C."/>
            <person name="Chevrette M."/>
            <person name="Carlson C."/>
            <person name="Stubbendieck R."/>
            <person name="Wendt-Pienkowski E."/>
        </authorList>
    </citation>
    <scope>NUCLEOTIDE SEQUENCE [LARGE SCALE GENOMIC DNA]</scope>
    <source>
        <strain evidence="5 6">SID10258</strain>
    </source>
</reference>
<evidence type="ECO:0000256" key="2">
    <source>
        <dbReference type="ARBA" id="ARBA00023125"/>
    </source>
</evidence>
<feature type="compositionally biased region" description="Basic and acidic residues" evidence="4">
    <location>
        <begin position="10"/>
        <end position="20"/>
    </location>
</feature>
<name>A0A6L9QLZ8_9ACTN</name>
<dbReference type="InterPro" id="IPR000119">
    <property type="entry name" value="Hist_DNA-bd"/>
</dbReference>
<feature type="region of interest" description="Disordered" evidence="4">
    <location>
        <begin position="119"/>
        <end position="195"/>
    </location>
</feature>
<accession>A0A6L9QLZ8</accession>
<sequence length="195" mass="20086">MNRSELVKAVAERAGSDESAARRHVDAVFDTVMDRVSAGERVIVTGFGTFDSFARPARSARNPRTGLPVEVPAAQVPRFRTGQTFRNRVAGDVPAPASAVEPAAAPEAEAAVTVAIEAEVPAGKKPKAGKNGKNAKDGKGAKKAKGNAEPAKPSAKAKAVATLPAKDGKNAKNAKNAKGAKKKAGKTKDRVKAGK</sequence>
<comment type="caution">
    <text evidence="5">The sequence shown here is derived from an EMBL/GenBank/DDBJ whole genome shotgun (WGS) entry which is preliminary data.</text>
</comment>
<evidence type="ECO:0000313" key="5">
    <source>
        <dbReference type="EMBL" id="NEA26375.1"/>
    </source>
</evidence>
<dbReference type="Pfam" id="PF00216">
    <property type="entry name" value="Bac_DNA_binding"/>
    <property type="match status" value="1"/>
</dbReference>
<dbReference type="Proteomes" id="UP000475532">
    <property type="component" value="Unassembled WGS sequence"/>
</dbReference>
<keyword evidence="2 5" id="KW-0238">DNA-binding</keyword>
<feature type="compositionally biased region" description="Low complexity" evidence="4">
    <location>
        <begin position="147"/>
        <end position="161"/>
    </location>
</feature>
<dbReference type="SUPFAM" id="SSF47729">
    <property type="entry name" value="IHF-like DNA-binding proteins"/>
    <property type="match status" value="1"/>
</dbReference>
<dbReference type="SMART" id="SM00411">
    <property type="entry name" value="BHL"/>
    <property type="match status" value="1"/>
</dbReference>
<evidence type="ECO:0000256" key="1">
    <source>
        <dbReference type="ARBA" id="ARBA00023067"/>
    </source>
</evidence>
<comment type="similarity">
    <text evidence="3">Belongs to the bacterial histone-like protein family.</text>
</comment>
<dbReference type="GO" id="GO:0030527">
    <property type="term" value="F:structural constituent of chromatin"/>
    <property type="evidence" value="ECO:0007669"/>
    <property type="project" value="InterPro"/>
</dbReference>
<dbReference type="InterPro" id="IPR020816">
    <property type="entry name" value="Histone-like_DNA-bd_CS"/>
</dbReference>
<dbReference type="EMBL" id="JAAGLI010000763">
    <property type="protein sequence ID" value="NEA26375.1"/>
    <property type="molecule type" value="Genomic_DNA"/>
</dbReference>
<feature type="compositionally biased region" description="Basic and acidic residues" evidence="4">
    <location>
        <begin position="186"/>
        <end position="195"/>
    </location>
</feature>
<evidence type="ECO:0000256" key="4">
    <source>
        <dbReference type="SAM" id="MobiDB-lite"/>
    </source>
</evidence>